<sequence>MYRMGAIALVLAAGNAWAGDCDHEQRLDRSLDLSGASVLKIDAAAGSLDIEGRPDTGSAQVVARLCASSQELLDETRLILEAGNEARIAVDIPDTDGGFFGGNRYAYVDLEIRVPETLPLDVRDSSGGMDIENVGALKVKDSSGHIDISDVNGPVELSDSSGGIELEDIEGDVHIVSDSSGEISGEDINGSVLVSRDSSGSIQFENVQGDVVVERDSSGSISVRNVGGDFRVGKDGSGGISHKNVTGSVEVPARH</sequence>
<evidence type="ECO:0000256" key="1">
    <source>
        <dbReference type="SAM" id="MobiDB-lite"/>
    </source>
</evidence>
<dbReference type="AlphaFoldDB" id="A0A5N0TCC1"/>
<evidence type="ECO:0000313" key="4">
    <source>
        <dbReference type="EMBL" id="KAA9132733.1"/>
    </source>
</evidence>
<protein>
    <recommendedName>
        <fullName evidence="3">DUF4097 domain-containing protein</fullName>
    </recommendedName>
</protein>
<feature type="domain" description="DUF4097" evidence="3">
    <location>
        <begin position="83"/>
        <end position="232"/>
    </location>
</feature>
<dbReference type="InterPro" id="IPR025164">
    <property type="entry name" value="Toastrack_DUF4097"/>
</dbReference>
<proteinExistence type="predicted"/>
<evidence type="ECO:0000256" key="2">
    <source>
        <dbReference type="SAM" id="SignalP"/>
    </source>
</evidence>
<feature type="signal peptide" evidence="2">
    <location>
        <begin position="1"/>
        <end position="18"/>
    </location>
</feature>
<name>A0A5N0TCC1_9GAMM</name>
<dbReference type="Proteomes" id="UP000325372">
    <property type="component" value="Unassembled WGS sequence"/>
</dbReference>
<comment type="caution">
    <text evidence="4">The sequence shown here is derived from an EMBL/GenBank/DDBJ whole genome shotgun (WGS) entry which is preliminary data.</text>
</comment>
<evidence type="ECO:0000259" key="3">
    <source>
        <dbReference type="Pfam" id="PF13349"/>
    </source>
</evidence>
<evidence type="ECO:0000313" key="5">
    <source>
        <dbReference type="Proteomes" id="UP000325372"/>
    </source>
</evidence>
<dbReference type="Pfam" id="PF13349">
    <property type="entry name" value="DUF4097"/>
    <property type="match status" value="1"/>
</dbReference>
<reference evidence="4 5" key="1">
    <citation type="submission" date="2019-09" db="EMBL/GenBank/DDBJ databases">
        <title>Wenzhouxiangella sp. Genome sequencing and assembly.</title>
        <authorList>
            <person name="Zhang R."/>
        </authorList>
    </citation>
    <scope>NUCLEOTIDE SEQUENCE [LARGE SCALE GENOMIC DNA]</scope>
    <source>
        <strain evidence="4 5">W260</strain>
    </source>
</reference>
<dbReference type="EMBL" id="VYXP01000003">
    <property type="protein sequence ID" value="KAA9132733.1"/>
    <property type="molecule type" value="Genomic_DNA"/>
</dbReference>
<dbReference type="RefSeq" id="WP_150863455.1">
    <property type="nucleotide sequence ID" value="NZ_VYXP01000003.1"/>
</dbReference>
<gene>
    <name evidence="4" type="ORF">F3N42_05835</name>
</gene>
<feature type="chain" id="PRO_5024428552" description="DUF4097 domain-containing protein" evidence="2">
    <location>
        <begin position="19"/>
        <end position="255"/>
    </location>
</feature>
<keyword evidence="2" id="KW-0732">Signal</keyword>
<dbReference type="Gene3D" id="2.160.20.120">
    <property type="match status" value="1"/>
</dbReference>
<feature type="region of interest" description="Disordered" evidence="1">
    <location>
        <begin position="234"/>
        <end position="255"/>
    </location>
</feature>
<accession>A0A5N0TCC1</accession>
<keyword evidence="5" id="KW-1185">Reference proteome</keyword>
<organism evidence="4 5">
    <name type="scientific">Marinihelvus fidelis</name>
    <dbReference type="NCBI Taxonomy" id="2613842"/>
    <lineage>
        <taxon>Bacteria</taxon>
        <taxon>Pseudomonadati</taxon>
        <taxon>Pseudomonadota</taxon>
        <taxon>Gammaproteobacteria</taxon>
        <taxon>Chromatiales</taxon>
        <taxon>Wenzhouxiangellaceae</taxon>
        <taxon>Marinihelvus</taxon>
    </lineage>
</organism>